<dbReference type="InterPro" id="IPR048634">
    <property type="entry name" value="SecD_SecF_C"/>
</dbReference>
<feature type="transmembrane region" description="Helical" evidence="9">
    <location>
        <begin position="22"/>
        <end position="42"/>
    </location>
</feature>
<dbReference type="PANTHER" id="PTHR30081">
    <property type="entry name" value="PROTEIN-EXPORT MEMBRANE PROTEIN SEC"/>
    <property type="match status" value="1"/>
</dbReference>
<evidence type="ECO:0000313" key="11">
    <source>
        <dbReference type="EMBL" id="PQM31033.1"/>
    </source>
</evidence>
<sequence>MKKNEQVKAIKEPKNKKAISKLIIRIGTLLVLIVAMIIGAYFSADSFRYSYKTGIAYSGGYQVQVNVLDKSDPNFSPDTPNGDSKKGLDLLRNKLDPLSNQNLYLQTLGRNAVEVVVGKNMFKSYNALSKTIQRLGAIYLTKGKGQDLLVSDNNGTKERTPLSDVISGSTTGVDQNRRPSITLKIKDQTKWDSIINGLKPSQGGGQSEPLYIWTDIGQFIDDLRHDTDNIQTIATVFNAEIRSKVSAGDWSNIYQIFNVEYYDAGTSQLRTGNLLDLALSYPISQVRTWMEDLRFRFTSVPTDRLLIDPNDKTATTNQFIDPLRPYLQTIIEYNTALTDLYKEHIINWNSIKLGTGAAENSNQITTSTETEARQISNLINGGLSGLEFVIRGYREIPPVVSANVFKISLIILGVLVLAIFIVLLVYYRLFAFIAILTLLFTIIAILYFSSLLKVQISPESIAALLIAFGLALEGNLLFFSRYKRERYENQIPFEPAMKIANKQTIAVFIDALVVLIILGLSLFWQGTNNIKSFATILLVGLIISVVMVFAVARLMYWIVIKLRWQEKHPWLDVSRFSIGKLFTKKRVVTTTASEALVASAQLQTITTNEPVMADGDNGRIAPAKKGKQHKIGKWTFYNITKWTPIVGIILLIVALAIAFAGKANVANSIKSGINFTINQDLWGTDDDETAITKLSTQLESIRNTARYNFSYNIYVLKKQESGANNRILVVSTNITKGTFERELLTAIASFYNATPDDPSLALQQTDPVMEGYILKIAAISIGIGLACIFVYTLFRLDWAQFVGMVLASLFTLVTTIAIAIITQLLITFEMSIAFLAIFGFVIAFTTMVMVRVKQNKKAINIREYETFFTYMSEHRFQIKRLRRAHKVYYQEELKKLAIKHPELKLREIKKQYHDQLKRTQLVAKDIKSKNHKVIREVRKDFRVYNYEHNFLQKVANITIKQMLQHCLTLGIMFTILLITLAAFSGSWFGFNIVILIGLIVGMFATLFVGIPIWVVLEKYRALNKIRVKNYLDSQRVEIDEQIVIGINN</sequence>
<feature type="domain" description="Protein export membrane protein SecD/SecF C-terminal" evidence="10">
    <location>
        <begin position="390"/>
        <end position="547"/>
    </location>
</feature>
<proteinExistence type="predicted"/>
<evidence type="ECO:0000256" key="1">
    <source>
        <dbReference type="ARBA" id="ARBA00004651"/>
    </source>
</evidence>
<feature type="transmembrane region" description="Helical" evidence="9">
    <location>
        <begin position="772"/>
        <end position="794"/>
    </location>
</feature>
<feature type="domain" description="Protein export membrane protein SecD/SecF C-terminal" evidence="10">
    <location>
        <begin position="937"/>
        <end position="1017"/>
    </location>
</feature>
<dbReference type="RefSeq" id="WP_040093172.1">
    <property type="nucleotide sequence ID" value="NZ_CM020866.1"/>
</dbReference>
<organism evidence="11 12">
    <name type="scientific">Spiroplasma poulsonii</name>
    <dbReference type="NCBI Taxonomy" id="2138"/>
    <lineage>
        <taxon>Bacteria</taxon>
        <taxon>Bacillati</taxon>
        <taxon>Mycoplasmatota</taxon>
        <taxon>Mollicutes</taxon>
        <taxon>Entomoplasmatales</taxon>
        <taxon>Spiroplasmataceae</taxon>
        <taxon>Spiroplasma</taxon>
    </lineage>
</organism>
<dbReference type="Pfam" id="PF02355">
    <property type="entry name" value="SecD_SecF_C"/>
    <property type="match status" value="3"/>
</dbReference>
<dbReference type="AlphaFoldDB" id="A0A2P6FC34"/>
<comment type="caution">
    <text evidence="11">The sequence shown here is derived from an EMBL/GenBank/DDBJ whole genome shotgun (WGS) entry which is preliminary data.</text>
</comment>
<dbReference type="SUPFAM" id="SSF82866">
    <property type="entry name" value="Multidrug efflux transporter AcrB transmembrane domain"/>
    <property type="match status" value="2"/>
</dbReference>
<feature type="transmembrane region" description="Helical" evidence="9">
    <location>
        <begin position="832"/>
        <end position="852"/>
    </location>
</feature>
<feature type="transmembrane region" description="Helical" evidence="9">
    <location>
        <begin position="994"/>
        <end position="1016"/>
    </location>
</feature>
<evidence type="ECO:0000256" key="8">
    <source>
        <dbReference type="ARBA" id="ARBA00023136"/>
    </source>
</evidence>
<feature type="transmembrane region" description="Helical" evidence="9">
    <location>
        <begin position="536"/>
        <end position="559"/>
    </location>
</feature>
<keyword evidence="5" id="KW-0653">Protein transport</keyword>
<keyword evidence="2" id="KW-0813">Transport</keyword>
<evidence type="ECO:0000259" key="10">
    <source>
        <dbReference type="Pfam" id="PF02355"/>
    </source>
</evidence>
<feature type="transmembrane region" description="Helical" evidence="9">
    <location>
        <begin position="461"/>
        <end position="479"/>
    </location>
</feature>
<feature type="domain" description="Protein export membrane protein SecD/SecF C-terminal" evidence="10">
    <location>
        <begin position="765"/>
        <end position="860"/>
    </location>
</feature>
<feature type="transmembrane region" description="Helical" evidence="9">
    <location>
        <begin position="505"/>
        <end position="524"/>
    </location>
</feature>
<feature type="transmembrane region" description="Helical" evidence="9">
    <location>
        <begin position="429"/>
        <end position="449"/>
    </location>
</feature>
<dbReference type="EMBL" id="JTLV02000001">
    <property type="protein sequence ID" value="PQM31033.1"/>
    <property type="molecule type" value="Genomic_DNA"/>
</dbReference>
<feature type="transmembrane region" description="Helical" evidence="9">
    <location>
        <begin position="966"/>
        <end position="988"/>
    </location>
</feature>
<dbReference type="PANTHER" id="PTHR30081:SF8">
    <property type="entry name" value="PROTEIN TRANSLOCASE SUBUNIT SECF"/>
    <property type="match status" value="1"/>
</dbReference>
<evidence type="ECO:0000256" key="4">
    <source>
        <dbReference type="ARBA" id="ARBA00022692"/>
    </source>
</evidence>
<dbReference type="GO" id="GO:0005886">
    <property type="term" value="C:plasma membrane"/>
    <property type="evidence" value="ECO:0007669"/>
    <property type="project" value="UniProtKB-SubCell"/>
</dbReference>
<comment type="subcellular location">
    <subcellularLocation>
        <location evidence="1">Cell membrane</location>
        <topology evidence="1">Multi-pass membrane protein</topology>
    </subcellularLocation>
</comment>
<dbReference type="OrthoDB" id="390234at2"/>
<dbReference type="GO" id="GO:0015031">
    <property type="term" value="P:protein transport"/>
    <property type="evidence" value="ECO:0007669"/>
    <property type="project" value="UniProtKB-KW"/>
</dbReference>
<reference evidence="11 12" key="1">
    <citation type="journal article" date="2015" name="MBio">
        <title>Genome sequence of the Drosophila melanogaster male-killing Spiroplasma strain MSRO endosymbiont.</title>
        <authorList>
            <person name="Paredes J.C."/>
            <person name="Herren J.K."/>
            <person name="Schupfer F."/>
            <person name="Marin R."/>
            <person name="Claverol S."/>
            <person name="Kuo C.H."/>
            <person name="Lemaitre B."/>
            <person name="Beven L."/>
        </authorList>
    </citation>
    <scope>NUCLEOTIDE SEQUENCE [LARGE SCALE GENOMIC DNA]</scope>
    <source>
        <strain evidence="11 12">MSRO</strain>
    </source>
</reference>
<evidence type="ECO:0000256" key="7">
    <source>
        <dbReference type="ARBA" id="ARBA00023010"/>
    </source>
</evidence>
<evidence type="ECO:0000313" key="12">
    <source>
        <dbReference type="Proteomes" id="UP000031565"/>
    </source>
</evidence>
<dbReference type="NCBIfam" id="NF037998">
    <property type="entry name" value="RND_1"/>
    <property type="match status" value="1"/>
</dbReference>
<dbReference type="Proteomes" id="UP000031565">
    <property type="component" value="Unassembled WGS sequence"/>
</dbReference>
<keyword evidence="6 9" id="KW-1133">Transmembrane helix</keyword>
<keyword evidence="7" id="KW-0811">Translocation</keyword>
<keyword evidence="12" id="KW-1185">Reference proteome</keyword>
<gene>
    <name evidence="11" type="ORF">SMSRO_SF008310</name>
</gene>
<dbReference type="Gene3D" id="1.20.1640.10">
    <property type="entry name" value="Multidrug efflux transporter AcrB transmembrane domain"/>
    <property type="match status" value="2"/>
</dbReference>
<evidence type="ECO:0000256" key="3">
    <source>
        <dbReference type="ARBA" id="ARBA00022475"/>
    </source>
</evidence>
<accession>A0A2P6FC34</accession>
<feature type="transmembrane region" description="Helical" evidence="9">
    <location>
        <begin position="801"/>
        <end position="826"/>
    </location>
</feature>
<feature type="transmembrane region" description="Helical" evidence="9">
    <location>
        <begin position="404"/>
        <end position="424"/>
    </location>
</feature>
<keyword evidence="4 9" id="KW-0812">Transmembrane</keyword>
<feature type="transmembrane region" description="Helical" evidence="9">
    <location>
        <begin position="642"/>
        <end position="661"/>
    </location>
</feature>
<evidence type="ECO:0000256" key="9">
    <source>
        <dbReference type="SAM" id="Phobius"/>
    </source>
</evidence>
<keyword evidence="3" id="KW-1003">Cell membrane</keyword>
<keyword evidence="8 9" id="KW-0472">Membrane</keyword>
<evidence type="ECO:0000256" key="2">
    <source>
        <dbReference type="ARBA" id="ARBA00022448"/>
    </source>
</evidence>
<dbReference type="STRING" id="2138.SMSRO_v1c07980"/>
<dbReference type="InterPro" id="IPR022813">
    <property type="entry name" value="SecD/SecF_arch_bac"/>
</dbReference>
<protein>
    <submittedName>
        <fullName evidence="11">Bifunctional preprotein translocase subunit SecD/SecF</fullName>
    </submittedName>
</protein>
<evidence type="ECO:0000256" key="5">
    <source>
        <dbReference type="ARBA" id="ARBA00022927"/>
    </source>
</evidence>
<evidence type="ECO:0000256" key="6">
    <source>
        <dbReference type="ARBA" id="ARBA00022989"/>
    </source>
</evidence>
<name>A0A2P6FC34_9MOLU</name>